<evidence type="ECO:0000256" key="1">
    <source>
        <dbReference type="SAM" id="MobiDB-lite"/>
    </source>
</evidence>
<dbReference type="OrthoDB" id="10409405at2759"/>
<feature type="region of interest" description="Disordered" evidence="1">
    <location>
        <begin position="1"/>
        <end position="30"/>
    </location>
</feature>
<reference evidence="2 3" key="1">
    <citation type="submission" date="2021-08" db="EMBL/GenBank/DDBJ databases">
        <title>Draft Genome Sequence of Phanerochaete sordida strain YK-624.</title>
        <authorList>
            <person name="Mori T."/>
            <person name="Dohra H."/>
            <person name="Suzuki T."/>
            <person name="Kawagishi H."/>
            <person name="Hirai H."/>
        </authorList>
    </citation>
    <scope>NUCLEOTIDE SEQUENCE [LARGE SCALE GENOMIC DNA]</scope>
    <source>
        <strain evidence="2 3">YK-624</strain>
    </source>
</reference>
<sequence>MDSSSDDGDDVDPSPLSRGLSSLKNPDDPFADMIVDEVDREFKSKDRLQSSGYARSELVGDVGRNLPLELVDLIGTFLRAVFEAPPIPMRHMRAFERRCLSSSARTCRQWQLHCRPLLFQTLILRNPQDIRFLEGVLTSTLSSWLGKHVQSLTITFEEQNWSINNCQAAWKALSLHLCGLEQINFQSSLPDANYTSFPLLARPCPRELATVTNLTLSNTQFSSFSALYRALAALQRLKNLQLNRVRWSEPCTALLPPSCTKPFPEIKRIHAEKCGECWPLAWMFASSRLRYTPGWRTPRGDEDVLTYAVRMNMRVIAEVTSLMETMRMADYITLSETECKARGPSRFTIFFGRRNPLVLGFAVSPPCASLTHRYGSLAQVVVLIDDGWQAVDWAAVEDILARSSSAIPVNVIPGRHFRPHEEDELQELMPGRRATLERVISDLDKVKMVKEFWDDA</sequence>
<dbReference type="SUPFAM" id="SSF52047">
    <property type="entry name" value="RNI-like"/>
    <property type="match status" value="1"/>
</dbReference>
<name>A0A9P3G5N0_9APHY</name>
<accession>A0A9P3G5N0</accession>
<dbReference type="EMBL" id="BPQB01000009">
    <property type="protein sequence ID" value="GJE88319.1"/>
    <property type="molecule type" value="Genomic_DNA"/>
</dbReference>
<organism evidence="2 3">
    <name type="scientific">Phanerochaete sordida</name>
    <dbReference type="NCBI Taxonomy" id="48140"/>
    <lineage>
        <taxon>Eukaryota</taxon>
        <taxon>Fungi</taxon>
        <taxon>Dikarya</taxon>
        <taxon>Basidiomycota</taxon>
        <taxon>Agaricomycotina</taxon>
        <taxon>Agaricomycetes</taxon>
        <taxon>Polyporales</taxon>
        <taxon>Phanerochaetaceae</taxon>
        <taxon>Phanerochaete</taxon>
    </lineage>
</organism>
<feature type="compositionally biased region" description="Acidic residues" evidence="1">
    <location>
        <begin position="1"/>
        <end position="12"/>
    </location>
</feature>
<comment type="caution">
    <text evidence="2">The sequence shown here is derived from an EMBL/GenBank/DDBJ whole genome shotgun (WGS) entry which is preliminary data.</text>
</comment>
<gene>
    <name evidence="2" type="ORF">PsYK624_044020</name>
</gene>
<dbReference type="Proteomes" id="UP000703269">
    <property type="component" value="Unassembled WGS sequence"/>
</dbReference>
<evidence type="ECO:0000313" key="2">
    <source>
        <dbReference type="EMBL" id="GJE88319.1"/>
    </source>
</evidence>
<evidence type="ECO:0000313" key="3">
    <source>
        <dbReference type="Proteomes" id="UP000703269"/>
    </source>
</evidence>
<protein>
    <submittedName>
        <fullName evidence="2">Uncharacterized protein</fullName>
    </submittedName>
</protein>
<proteinExistence type="predicted"/>
<keyword evidence="3" id="KW-1185">Reference proteome</keyword>
<dbReference type="AlphaFoldDB" id="A0A9P3G5N0"/>